<accession>A0A7S2ICU7</accession>
<feature type="transmembrane region" description="Helical" evidence="2">
    <location>
        <begin position="169"/>
        <end position="188"/>
    </location>
</feature>
<dbReference type="AlphaFoldDB" id="A0A7S2ICU7"/>
<protein>
    <submittedName>
        <fullName evidence="3">Uncharacterized protein</fullName>
    </submittedName>
</protein>
<organism evidence="3">
    <name type="scientific">Helicotheca tamesis</name>
    <dbReference type="NCBI Taxonomy" id="374047"/>
    <lineage>
        <taxon>Eukaryota</taxon>
        <taxon>Sar</taxon>
        <taxon>Stramenopiles</taxon>
        <taxon>Ochrophyta</taxon>
        <taxon>Bacillariophyta</taxon>
        <taxon>Mediophyceae</taxon>
        <taxon>Lithodesmiophycidae</taxon>
        <taxon>Lithodesmiales</taxon>
        <taxon>Lithodesmiaceae</taxon>
        <taxon>Helicotheca</taxon>
    </lineage>
</organism>
<feature type="region of interest" description="Disordered" evidence="1">
    <location>
        <begin position="76"/>
        <end position="143"/>
    </location>
</feature>
<evidence type="ECO:0000256" key="1">
    <source>
        <dbReference type="SAM" id="MobiDB-lite"/>
    </source>
</evidence>
<evidence type="ECO:0000313" key="3">
    <source>
        <dbReference type="EMBL" id="CAD9515244.1"/>
    </source>
</evidence>
<reference evidence="3" key="1">
    <citation type="submission" date="2021-01" db="EMBL/GenBank/DDBJ databases">
        <authorList>
            <person name="Corre E."/>
            <person name="Pelletier E."/>
            <person name="Niang G."/>
            <person name="Scheremetjew M."/>
            <person name="Finn R."/>
            <person name="Kale V."/>
            <person name="Holt S."/>
            <person name="Cochrane G."/>
            <person name="Meng A."/>
            <person name="Brown T."/>
            <person name="Cohen L."/>
        </authorList>
    </citation>
    <scope>NUCLEOTIDE SEQUENCE</scope>
    <source>
        <strain evidence="3">CCMP826</strain>
    </source>
</reference>
<proteinExistence type="predicted"/>
<feature type="compositionally biased region" description="Basic residues" evidence="1">
    <location>
        <begin position="133"/>
        <end position="143"/>
    </location>
</feature>
<name>A0A7S2ICU7_9STRA</name>
<evidence type="ECO:0000256" key="2">
    <source>
        <dbReference type="SAM" id="Phobius"/>
    </source>
</evidence>
<dbReference type="EMBL" id="HBGV01018121">
    <property type="protein sequence ID" value="CAD9515244.1"/>
    <property type="molecule type" value="Transcribed_RNA"/>
</dbReference>
<feature type="transmembrane region" description="Helical" evidence="2">
    <location>
        <begin position="20"/>
        <end position="44"/>
    </location>
</feature>
<sequence>MTPLKSSASSNHLRCGKSALKLLLCIAPLSILHFLSIGNCVLALQTTSSISHARVQHRIKYPQPCSSSLAAAGGFDSSHRATSSWRRTNQRTRLDSSRSTTTSTSFDVQVGNPQKRTDRNGQKKETTSVSPSRQHRQLSKSNTRKALKYIQSIAVASFYGASEAIRQSWWLFPMTLALIPLYCFFLGTRATVPSWYFVVPLNHLTHSPYAAAVVGGFLLSNIFYFISGLFMLDLIPLGRAAGRRVRKFSRHLARDPLLGASVITAGLVSTIYHSVQTLGSYAMAQELCLIDTGVALSSSALFLKNFGLPSWKTSIIGGAGILAWMNPLDGSYAGFHSMWHFFSAMASVSWGFDGFKRKVLLKPKFNEA</sequence>
<keyword evidence="2" id="KW-1133">Transmembrane helix</keyword>
<feature type="transmembrane region" description="Helical" evidence="2">
    <location>
        <begin position="208"/>
        <end position="235"/>
    </location>
</feature>
<feature type="transmembrane region" description="Helical" evidence="2">
    <location>
        <begin position="338"/>
        <end position="355"/>
    </location>
</feature>
<keyword evidence="2" id="KW-0812">Transmembrane</keyword>
<gene>
    <name evidence="3" type="ORF">HTAM1171_LOCUS11210</name>
</gene>
<feature type="transmembrane region" description="Helical" evidence="2">
    <location>
        <begin position="256"/>
        <end position="275"/>
    </location>
</feature>
<feature type="compositionally biased region" description="Basic and acidic residues" evidence="1">
    <location>
        <begin position="115"/>
        <end position="126"/>
    </location>
</feature>
<keyword evidence="2" id="KW-0472">Membrane</keyword>